<keyword evidence="5" id="KW-0862">Zinc</keyword>
<dbReference type="SUPFAM" id="SSF53187">
    <property type="entry name" value="Zn-dependent exopeptidases"/>
    <property type="match status" value="1"/>
</dbReference>
<keyword evidence="3" id="KW-0479">Metal-binding</keyword>
<protein>
    <submittedName>
        <fullName evidence="7">Peptidase</fullName>
    </submittedName>
</protein>
<organism evidence="7 8">
    <name type="scientific">Geosporobacter ferrireducens</name>
    <dbReference type="NCBI Taxonomy" id="1424294"/>
    <lineage>
        <taxon>Bacteria</taxon>
        <taxon>Bacillati</taxon>
        <taxon>Bacillota</taxon>
        <taxon>Clostridia</taxon>
        <taxon>Peptostreptococcales</taxon>
        <taxon>Thermotaleaceae</taxon>
        <taxon>Geosporobacter</taxon>
    </lineage>
</organism>
<dbReference type="RefSeq" id="WP_069981607.1">
    <property type="nucleotide sequence ID" value="NZ_CP017269.1"/>
</dbReference>
<dbReference type="Pfam" id="PF01546">
    <property type="entry name" value="Peptidase_M20"/>
    <property type="match status" value="1"/>
</dbReference>
<evidence type="ECO:0000259" key="6">
    <source>
        <dbReference type="Pfam" id="PF07687"/>
    </source>
</evidence>
<comment type="cofactor">
    <cofactor evidence="1">
        <name>Zn(2+)</name>
        <dbReference type="ChEBI" id="CHEBI:29105"/>
    </cofactor>
</comment>
<proteinExistence type="inferred from homology"/>
<dbReference type="Gene3D" id="3.30.70.360">
    <property type="match status" value="1"/>
</dbReference>
<reference evidence="7 8" key="1">
    <citation type="submission" date="2016-09" db="EMBL/GenBank/DDBJ databases">
        <title>Genomic analysis reveals versatility of anaerobic energy metabolism of Geosporobacter ferrireducens IRF9 of phylum Firmicutes.</title>
        <authorList>
            <person name="Kim S.-J."/>
        </authorList>
    </citation>
    <scope>NUCLEOTIDE SEQUENCE [LARGE SCALE GENOMIC DNA]</scope>
    <source>
        <strain evidence="7 8">IRF9</strain>
    </source>
</reference>
<evidence type="ECO:0000256" key="3">
    <source>
        <dbReference type="ARBA" id="ARBA00022723"/>
    </source>
</evidence>
<name>A0A1D8GQT2_9FIRM</name>
<dbReference type="GO" id="GO:0046872">
    <property type="term" value="F:metal ion binding"/>
    <property type="evidence" value="ECO:0007669"/>
    <property type="project" value="UniProtKB-KW"/>
</dbReference>
<dbReference type="InterPro" id="IPR002933">
    <property type="entry name" value="Peptidase_M20"/>
</dbReference>
<dbReference type="PANTHER" id="PTHR43808">
    <property type="entry name" value="ACETYLORNITHINE DEACETYLASE"/>
    <property type="match status" value="1"/>
</dbReference>
<dbReference type="GO" id="GO:0016787">
    <property type="term" value="F:hydrolase activity"/>
    <property type="evidence" value="ECO:0007669"/>
    <property type="project" value="UniProtKB-KW"/>
</dbReference>
<comment type="similarity">
    <text evidence="2">Belongs to the peptidase M20A family.</text>
</comment>
<feature type="domain" description="Peptidase M20 dimerisation" evidence="6">
    <location>
        <begin position="192"/>
        <end position="293"/>
    </location>
</feature>
<keyword evidence="4" id="KW-0378">Hydrolase</keyword>
<evidence type="ECO:0000256" key="1">
    <source>
        <dbReference type="ARBA" id="ARBA00001947"/>
    </source>
</evidence>
<dbReference type="STRING" id="1424294.Gferi_25345"/>
<sequence length="402" mass="44209">MENIEQYINEKRMVQLLTALVEIPSPYFQEKEIMDFVYHWLLSNGLPAEYHLYHEEKITDFQGANVIGRLKGNRRGTKILLNGHLDTVQICEGWNRNPLAAQVEGDRLYGLGALDMKSGAAAILLAVDAFQKLVKDFSGEVIYTFVSDEEGPFGLGTDALIVDEKVSDADVAIVPEPSSGFCKVPFPSLCLGARGGWNYTVEVQGKSAHAANPEQGINAVVEASKIILELEKASLGIDEKLGKGSICILSLNGGGAACSVADSASFTVFRHVVRGEDQEYIKKEFEDAVRRANIYGTARMSFRDAPHEKNAGFDPYIVPVEHLYTKKILESIRNTTGLSGNIQYFSSIGDFNYIATRLKIPTFVFGPSGENYHGPDEYVSIDSAVTTAKVIFNFLLQTLTDC</sequence>
<dbReference type="InterPro" id="IPR001261">
    <property type="entry name" value="ArgE/DapE_CS"/>
</dbReference>
<gene>
    <name evidence="7" type="ORF">Gferi_25345</name>
</gene>
<dbReference type="EMBL" id="CP017269">
    <property type="protein sequence ID" value="AOT73302.1"/>
    <property type="molecule type" value="Genomic_DNA"/>
</dbReference>
<evidence type="ECO:0000313" key="8">
    <source>
        <dbReference type="Proteomes" id="UP000095743"/>
    </source>
</evidence>
<dbReference type="OrthoDB" id="9792335at2"/>
<dbReference type="Pfam" id="PF07687">
    <property type="entry name" value="M20_dimer"/>
    <property type="match status" value="1"/>
</dbReference>
<dbReference type="AlphaFoldDB" id="A0A1D8GQT2"/>
<evidence type="ECO:0000256" key="2">
    <source>
        <dbReference type="ARBA" id="ARBA00006247"/>
    </source>
</evidence>
<dbReference type="SUPFAM" id="SSF55031">
    <property type="entry name" value="Bacterial exopeptidase dimerisation domain"/>
    <property type="match status" value="1"/>
</dbReference>
<dbReference type="PROSITE" id="PS00758">
    <property type="entry name" value="ARGE_DAPE_CPG2_1"/>
    <property type="match status" value="1"/>
</dbReference>
<dbReference type="InterPro" id="IPR050072">
    <property type="entry name" value="Peptidase_M20A"/>
</dbReference>
<dbReference type="Gene3D" id="3.40.630.10">
    <property type="entry name" value="Zn peptidases"/>
    <property type="match status" value="2"/>
</dbReference>
<dbReference type="PANTHER" id="PTHR43808:SF8">
    <property type="entry name" value="PEPTIDASE M20 DIMERISATION DOMAIN-CONTAINING PROTEIN"/>
    <property type="match status" value="1"/>
</dbReference>
<dbReference type="KEGG" id="gfe:Gferi_25345"/>
<keyword evidence="8" id="KW-1185">Reference proteome</keyword>
<dbReference type="Proteomes" id="UP000095743">
    <property type="component" value="Chromosome"/>
</dbReference>
<accession>A0A1D8GQT2</accession>
<evidence type="ECO:0000256" key="4">
    <source>
        <dbReference type="ARBA" id="ARBA00022801"/>
    </source>
</evidence>
<evidence type="ECO:0000313" key="7">
    <source>
        <dbReference type="EMBL" id="AOT73302.1"/>
    </source>
</evidence>
<evidence type="ECO:0000256" key="5">
    <source>
        <dbReference type="ARBA" id="ARBA00022833"/>
    </source>
</evidence>
<dbReference type="InterPro" id="IPR036264">
    <property type="entry name" value="Bact_exopeptidase_dim_dom"/>
</dbReference>
<dbReference type="InterPro" id="IPR011650">
    <property type="entry name" value="Peptidase_M20_dimer"/>
</dbReference>